<keyword evidence="1 2" id="KW-0808">Transferase</keyword>
<reference evidence="2 3" key="1">
    <citation type="submission" date="2019-02" db="EMBL/GenBank/DDBJ databases">
        <title>Deep-cultivation of Planctomycetes and their phenomic and genomic characterization uncovers novel biology.</title>
        <authorList>
            <person name="Wiegand S."/>
            <person name="Jogler M."/>
            <person name="Boedeker C."/>
            <person name="Pinto D."/>
            <person name="Vollmers J."/>
            <person name="Rivas-Marin E."/>
            <person name="Kohn T."/>
            <person name="Peeters S.H."/>
            <person name="Heuer A."/>
            <person name="Rast P."/>
            <person name="Oberbeckmann S."/>
            <person name="Bunk B."/>
            <person name="Jeske O."/>
            <person name="Meyerdierks A."/>
            <person name="Storesund J.E."/>
            <person name="Kallscheuer N."/>
            <person name="Luecker S."/>
            <person name="Lage O.M."/>
            <person name="Pohl T."/>
            <person name="Merkel B.J."/>
            <person name="Hornburger P."/>
            <person name="Mueller R.-W."/>
            <person name="Bruemmer F."/>
            <person name="Labrenz M."/>
            <person name="Spormann A.M."/>
            <person name="Op Den Camp H."/>
            <person name="Overmann J."/>
            <person name="Amann R."/>
            <person name="Jetten M.S.M."/>
            <person name="Mascher T."/>
            <person name="Medema M.H."/>
            <person name="Devos D.P."/>
            <person name="Kaster A.-K."/>
            <person name="Ovreas L."/>
            <person name="Rohde M."/>
            <person name="Galperin M.Y."/>
            <person name="Jogler C."/>
        </authorList>
    </citation>
    <scope>NUCLEOTIDE SEQUENCE [LARGE SCALE GENOMIC DNA]</scope>
    <source>
        <strain evidence="2 3">Pla108</strain>
    </source>
</reference>
<protein>
    <submittedName>
        <fullName evidence="2">Sulfotransferase domain protein</fullName>
    </submittedName>
</protein>
<dbReference type="EMBL" id="SJPR01000002">
    <property type="protein sequence ID" value="TWT97619.1"/>
    <property type="molecule type" value="Genomic_DNA"/>
</dbReference>
<dbReference type="GO" id="GO:0008146">
    <property type="term" value="F:sulfotransferase activity"/>
    <property type="evidence" value="ECO:0007669"/>
    <property type="project" value="InterPro"/>
</dbReference>
<keyword evidence="3" id="KW-1185">Reference proteome</keyword>
<dbReference type="PANTHER" id="PTHR10605:SF56">
    <property type="entry name" value="BIFUNCTIONAL HEPARAN SULFATE N-DEACETYLASE_N-SULFOTRANSFERASE"/>
    <property type="match status" value="1"/>
</dbReference>
<dbReference type="Proteomes" id="UP000317421">
    <property type="component" value="Unassembled WGS sequence"/>
</dbReference>
<comment type="caution">
    <text evidence="2">The sequence shown here is derived from an EMBL/GenBank/DDBJ whole genome shotgun (WGS) entry which is preliminary data.</text>
</comment>
<dbReference type="InterPro" id="IPR037359">
    <property type="entry name" value="NST/OST"/>
</dbReference>
<dbReference type="SUPFAM" id="SSF52540">
    <property type="entry name" value="P-loop containing nucleoside triphosphate hydrolases"/>
    <property type="match status" value="1"/>
</dbReference>
<name>A0A5C6ADD9_9BACT</name>
<gene>
    <name evidence="2" type="ORF">Pla108_17710</name>
</gene>
<dbReference type="RefSeq" id="WP_146444543.1">
    <property type="nucleotide sequence ID" value="NZ_SJPR01000002.1"/>
</dbReference>
<dbReference type="AlphaFoldDB" id="A0A5C6ADD9"/>
<dbReference type="Pfam" id="PF13469">
    <property type="entry name" value="Sulfotransfer_3"/>
    <property type="match status" value="1"/>
</dbReference>
<organism evidence="2 3">
    <name type="scientific">Botrimarina colliarenosi</name>
    <dbReference type="NCBI Taxonomy" id="2528001"/>
    <lineage>
        <taxon>Bacteria</taxon>
        <taxon>Pseudomonadati</taxon>
        <taxon>Planctomycetota</taxon>
        <taxon>Planctomycetia</taxon>
        <taxon>Pirellulales</taxon>
        <taxon>Lacipirellulaceae</taxon>
        <taxon>Botrimarina</taxon>
    </lineage>
</organism>
<accession>A0A5C6ADD9</accession>
<evidence type="ECO:0000313" key="3">
    <source>
        <dbReference type="Proteomes" id="UP000317421"/>
    </source>
</evidence>
<dbReference type="OrthoDB" id="9797480at2"/>
<evidence type="ECO:0000313" key="2">
    <source>
        <dbReference type="EMBL" id="TWT97619.1"/>
    </source>
</evidence>
<proteinExistence type="predicted"/>
<dbReference type="InterPro" id="IPR027417">
    <property type="entry name" value="P-loop_NTPase"/>
</dbReference>
<dbReference type="Gene3D" id="3.40.50.300">
    <property type="entry name" value="P-loop containing nucleotide triphosphate hydrolases"/>
    <property type="match status" value="1"/>
</dbReference>
<dbReference type="PANTHER" id="PTHR10605">
    <property type="entry name" value="HEPARAN SULFATE SULFOTRANSFERASE"/>
    <property type="match status" value="1"/>
</dbReference>
<evidence type="ECO:0000256" key="1">
    <source>
        <dbReference type="ARBA" id="ARBA00022679"/>
    </source>
</evidence>
<sequence>MTPDSLRSPNFFLVGAAKSGTTALAKHLAGHPDVFVSKPKEPNYYAFHEGERPSCKGPIDEKRLYDVLLKYSVTEKRAYQSLFADAGEATAVGEASVRYLYEPFTAARIASDHPDARVLIILRDPVERMHSHYHMNLHKGVEPLAFERALKAEDDRVAAGWGWDWHYRRVGMYAEQVRRFVNQFGEDQVLTVFHRDLAGEPLAVWRLVCEHLRVSAEFTPEFQQKVLVGRTPRSRLLKRLVWDDGFVKSMARALVPSALRDCVAKRVNAANVGRVTPLTVDAKNRLSRLFSEDKRELEEVLGRRAPW</sequence>